<comment type="caution">
    <text evidence="2">The sequence shown here is derived from an EMBL/GenBank/DDBJ whole genome shotgun (WGS) entry which is preliminary data.</text>
</comment>
<evidence type="ECO:0008006" key="4">
    <source>
        <dbReference type="Google" id="ProtNLM"/>
    </source>
</evidence>
<protein>
    <recommendedName>
        <fullName evidence="4">SseB protein N-terminal domain-containing protein</fullName>
    </recommendedName>
</protein>
<feature type="compositionally biased region" description="Low complexity" evidence="1">
    <location>
        <begin position="11"/>
        <end position="20"/>
    </location>
</feature>
<dbReference type="Proteomes" id="UP001500460">
    <property type="component" value="Unassembled WGS sequence"/>
</dbReference>
<feature type="region of interest" description="Disordered" evidence="1">
    <location>
        <begin position="1"/>
        <end position="20"/>
    </location>
</feature>
<dbReference type="InterPro" id="IPR049975">
    <property type="entry name" value="SAV_915-like_dom"/>
</dbReference>
<dbReference type="EMBL" id="BAAATK010000021">
    <property type="protein sequence ID" value="GAA2441972.1"/>
    <property type="molecule type" value="Genomic_DNA"/>
</dbReference>
<feature type="region of interest" description="Disordered" evidence="1">
    <location>
        <begin position="90"/>
        <end position="109"/>
    </location>
</feature>
<name>A0ABP5X438_9ACTN</name>
<accession>A0ABP5X438</accession>
<dbReference type="RefSeq" id="WP_344604579.1">
    <property type="nucleotide sequence ID" value="NZ_BAAATK010000021.1"/>
</dbReference>
<gene>
    <name evidence="2" type="ORF">GCM10010421_36040</name>
</gene>
<evidence type="ECO:0000313" key="2">
    <source>
        <dbReference type="EMBL" id="GAA2441972.1"/>
    </source>
</evidence>
<organism evidence="2 3">
    <name type="scientific">Streptomyces glaucus</name>
    <dbReference type="NCBI Taxonomy" id="284029"/>
    <lineage>
        <taxon>Bacteria</taxon>
        <taxon>Bacillati</taxon>
        <taxon>Actinomycetota</taxon>
        <taxon>Actinomycetes</taxon>
        <taxon>Kitasatosporales</taxon>
        <taxon>Streptomycetaceae</taxon>
        <taxon>Streptomyces</taxon>
    </lineage>
</organism>
<sequence>MADMRRGDGDGPAPGDHAPARLLYVPVRPVRCCYVTCFFRTPGGRRTAVAFTTPAQLRATLGQDQPWIRLSAAALRSLAAPLGCTALTVDPRSSVPPGGIPPRDASGHR</sequence>
<evidence type="ECO:0000313" key="3">
    <source>
        <dbReference type="Proteomes" id="UP001500460"/>
    </source>
</evidence>
<dbReference type="NCBIfam" id="NF042914">
    <property type="entry name" value="SAV915_dom"/>
    <property type="match status" value="1"/>
</dbReference>
<proteinExistence type="predicted"/>
<keyword evidence="3" id="KW-1185">Reference proteome</keyword>
<reference evidence="3" key="1">
    <citation type="journal article" date="2019" name="Int. J. Syst. Evol. Microbiol.">
        <title>The Global Catalogue of Microorganisms (GCM) 10K type strain sequencing project: providing services to taxonomists for standard genome sequencing and annotation.</title>
        <authorList>
            <consortium name="The Broad Institute Genomics Platform"/>
            <consortium name="The Broad Institute Genome Sequencing Center for Infectious Disease"/>
            <person name="Wu L."/>
            <person name="Ma J."/>
        </authorList>
    </citation>
    <scope>NUCLEOTIDE SEQUENCE [LARGE SCALE GENOMIC DNA]</scope>
    <source>
        <strain evidence="3">JCM 6922</strain>
    </source>
</reference>
<evidence type="ECO:0000256" key="1">
    <source>
        <dbReference type="SAM" id="MobiDB-lite"/>
    </source>
</evidence>